<reference evidence="1" key="1">
    <citation type="submission" date="2014-09" db="EMBL/GenBank/DDBJ databases">
        <authorList>
            <person name="Magalhaes I.L.F."/>
            <person name="Oliveira U."/>
            <person name="Santos F.R."/>
            <person name="Vidigal T.H.D.A."/>
            <person name="Brescovit A.D."/>
            <person name="Santos A.J."/>
        </authorList>
    </citation>
    <scope>NUCLEOTIDE SEQUENCE</scope>
    <source>
        <tissue evidence="1">Shoot tissue taken approximately 20 cm above the soil surface</tissue>
    </source>
</reference>
<dbReference type="EMBL" id="GBRH01254473">
    <property type="protein sequence ID" value="JAD43422.1"/>
    <property type="molecule type" value="Transcribed_RNA"/>
</dbReference>
<organism evidence="1">
    <name type="scientific">Arundo donax</name>
    <name type="common">Giant reed</name>
    <name type="synonym">Donax arundinaceus</name>
    <dbReference type="NCBI Taxonomy" id="35708"/>
    <lineage>
        <taxon>Eukaryota</taxon>
        <taxon>Viridiplantae</taxon>
        <taxon>Streptophyta</taxon>
        <taxon>Embryophyta</taxon>
        <taxon>Tracheophyta</taxon>
        <taxon>Spermatophyta</taxon>
        <taxon>Magnoliopsida</taxon>
        <taxon>Liliopsida</taxon>
        <taxon>Poales</taxon>
        <taxon>Poaceae</taxon>
        <taxon>PACMAD clade</taxon>
        <taxon>Arundinoideae</taxon>
        <taxon>Arundineae</taxon>
        <taxon>Arundo</taxon>
    </lineage>
</organism>
<name>A0A0A9A8P9_ARUDO</name>
<reference evidence="1" key="2">
    <citation type="journal article" date="2015" name="Data Brief">
        <title>Shoot transcriptome of the giant reed, Arundo donax.</title>
        <authorList>
            <person name="Barrero R.A."/>
            <person name="Guerrero F.D."/>
            <person name="Moolhuijzen P."/>
            <person name="Goolsby J.A."/>
            <person name="Tidwell J."/>
            <person name="Bellgard S.E."/>
            <person name="Bellgard M.I."/>
        </authorList>
    </citation>
    <scope>NUCLEOTIDE SEQUENCE</scope>
    <source>
        <tissue evidence="1">Shoot tissue taken approximately 20 cm above the soil surface</tissue>
    </source>
</reference>
<protein>
    <submittedName>
        <fullName evidence="1">Uncharacterized protein</fullName>
    </submittedName>
</protein>
<evidence type="ECO:0000313" key="1">
    <source>
        <dbReference type="EMBL" id="JAD43422.1"/>
    </source>
</evidence>
<sequence>MRKCLFVSCHCMIQHTCIMHRTRLTNCSIHEMHVKITDC</sequence>
<proteinExistence type="predicted"/>
<dbReference type="AlphaFoldDB" id="A0A0A9A8P9"/>
<accession>A0A0A9A8P9</accession>